<evidence type="ECO:0000313" key="3">
    <source>
        <dbReference type="Proteomes" id="UP000621454"/>
    </source>
</evidence>
<evidence type="ECO:0000313" key="2">
    <source>
        <dbReference type="EMBL" id="GGB37330.1"/>
    </source>
</evidence>
<reference evidence="2" key="2">
    <citation type="submission" date="2020-09" db="EMBL/GenBank/DDBJ databases">
        <authorList>
            <person name="Sun Q."/>
            <person name="Zhou Y."/>
        </authorList>
    </citation>
    <scope>NUCLEOTIDE SEQUENCE</scope>
    <source>
        <strain evidence="2">CGMCC 1.12827</strain>
    </source>
</reference>
<name>A0A916TB96_9ACTN</name>
<protein>
    <submittedName>
        <fullName evidence="2">Uncharacterized protein</fullName>
    </submittedName>
</protein>
<feature type="transmembrane region" description="Helical" evidence="1">
    <location>
        <begin position="27"/>
        <end position="47"/>
    </location>
</feature>
<dbReference type="Proteomes" id="UP000621454">
    <property type="component" value="Unassembled WGS sequence"/>
</dbReference>
<sequence length="77" mass="8072">MSPAPFTDQANAQATEHTRVSDHAERGWVAGFVFALALLTAAFIVALPVFGSVWVTAAVIGFFVILAGTTVVLLAKL</sequence>
<dbReference type="AlphaFoldDB" id="A0A916TB96"/>
<feature type="transmembrane region" description="Helical" evidence="1">
    <location>
        <begin position="53"/>
        <end position="75"/>
    </location>
</feature>
<reference evidence="2" key="1">
    <citation type="journal article" date="2014" name="Int. J. Syst. Evol. Microbiol.">
        <title>Complete genome sequence of Corynebacterium casei LMG S-19264T (=DSM 44701T), isolated from a smear-ripened cheese.</title>
        <authorList>
            <consortium name="US DOE Joint Genome Institute (JGI-PGF)"/>
            <person name="Walter F."/>
            <person name="Albersmeier A."/>
            <person name="Kalinowski J."/>
            <person name="Ruckert C."/>
        </authorList>
    </citation>
    <scope>NUCLEOTIDE SEQUENCE</scope>
    <source>
        <strain evidence="2">CGMCC 1.12827</strain>
    </source>
</reference>
<keyword evidence="1" id="KW-0812">Transmembrane</keyword>
<proteinExistence type="predicted"/>
<evidence type="ECO:0000256" key="1">
    <source>
        <dbReference type="SAM" id="Phobius"/>
    </source>
</evidence>
<keyword evidence="3" id="KW-1185">Reference proteome</keyword>
<dbReference type="EMBL" id="BMGC01000019">
    <property type="protein sequence ID" value="GGB37330.1"/>
    <property type="molecule type" value="Genomic_DNA"/>
</dbReference>
<comment type="caution">
    <text evidence="2">The sequence shown here is derived from an EMBL/GenBank/DDBJ whole genome shotgun (WGS) entry which is preliminary data.</text>
</comment>
<gene>
    <name evidence="2" type="ORF">GCM10011489_26470</name>
</gene>
<organism evidence="2 3">
    <name type="scientific">Gordonia jinhuaensis</name>
    <dbReference type="NCBI Taxonomy" id="1517702"/>
    <lineage>
        <taxon>Bacteria</taxon>
        <taxon>Bacillati</taxon>
        <taxon>Actinomycetota</taxon>
        <taxon>Actinomycetes</taxon>
        <taxon>Mycobacteriales</taxon>
        <taxon>Gordoniaceae</taxon>
        <taxon>Gordonia</taxon>
    </lineage>
</organism>
<keyword evidence="1" id="KW-1133">Transmembrane helix</keyword>
<accession>A0A916TB96</accession>
<keyword evidence="1" id="KW-0472">Membrane</keyword>